<dbReference type="InterPro" id="IPR039424">
    <property type="entry name" value="SBP_5"/>
</dbReference>
<evidence type="ECO:0000313" key="6">
    <source>
        <dbReference type="EMBL" id="SFA84734.1"/>
    </source>
</evidence>
<sequence length="514" mass="57411">MKGYKFFSLTLFLIAGLLFISACSSEGSGGEDSGDTNVPSEITYATTSDAAGLSPIDTNDSVSSNVTYQVYETLFRQNPETLEPEPLLAESYETPDENTWVIKLKEDITFHDGTPFNAEAVKYTFEQLKDPDRAAPRASLLEPVESIEVEDEYTVVLKTEEPYGPMLAALSHTNAAIVSPTADKEGNINKEPVGTGPFVFEEWTEGDQITLKRNEDYWRETPEIETVTFKVVPETSTAISMLETGEVQFIDQVPSDHISRVESLNGVEVQKSEGTRVSYLGFNMEKEPFNDPEFRQAVAYGINQEAYVSQLNGLGIHNESIIGPKVFGYNEEATSSDYEYDPEKAKELIQENGYEGQEVTLLAANRDNYMKMAEIVQSQLTEIGINASIETMEWASFLDTARQGDYEMTFLGWSNSTADGSELLYPNLHSDNIGSSNYSRYSNNEFDNLVEESRTIVDQELRKEKLHEANLLAMEDAPWVVMDHGMVTLAYDESVEGLVVDPTGMWSLYPVSRK</sequence>
<comment type="similarity">
    <text evidence="1">Belongs to the bacterial solute-binding protein 5 family.</text>
</comment>
<dbReference type="Proteomes" id="UP000198642">
    <property type="component" value="Unassembled WGS sequence"/>
</dbReference>
<dbReference type="Pfam" id="PF00496">
    <property type="entry name" value="SBP_bac_5"/>
    <property type="match status" value="1"/>
</dbReference>
<keyword evidence="7" id="KW-1185">Reference proteome</keyword>
<dbReference type="PIRSF" id="PIRSF002741">
    <property type="entry name" value="MppA"/>
    <property type="match status" value="1"/>
</dbReference>
<dbReference type="InterPro" id="IPR000914">
    <property type="entry name" value="SBP_5_dom"/>
</dbReference>
<reference evidence="6 7" key="1">
    <citation type="submission" date="2016-10" db="EMBL/GenBank/DDBJ databases">
        <authorList>
            <person name="de Groot N.N."/>
        </authorList>
    </citation>
    <scope>NUCLEOTIDE SEQUENCE [LARGE SCALE GENOMIC DNA]</scope>
    <source>
        <strain evidence="6 7">CGMCC 1.3702</strain>
    </source>
</reference>
<dbReference type="Gene3D" id="3.90.76.10">
    <property type="entry name" value="Dipeptide-binding Protein, Domain 1"/>
    <property type="match status" value="1"/>
</dbReference>
<dbReference type="EMBL" id="FOJW01000002">
    <property type="protein sequence ID" value="SFA84734.1"/>
    <property type="molecule type" value="Genomic_DNA"/>
</dbReference>
<name>A0A1I0W854_9BACI</name>
<feature type="signal peptide" evidence="4">
    <location>
        <begin position="1"/>
        <end position="24"/>
    </location>
</feature>
<keyword evidence="2" id="KW-0813">Transport</keyword>
<proteinExistence type="inferred from homology"/>
<dbReference type="CDD" id="cd08499">
    <property type="entry name" value="PBP2_Ylib_like"/>
    <property type="match status" value="1"/>
</dbReference>
<dbReference type="STRING" id="237679.SAMN04488072_102291"/>
<organism evidence="6 7">
    <name type="scientific">Lentibacillus halodurans</name>
    <dbReference type="NCBI Taxonomy" id="237679"/>
    <lineage>
        <taxon>Bacteria</taxon>
        <taxon>Bacillati</taxon>
        <taxon>Bacillota</taxon>
        <taxon>Bacilli</taxon>
        <taxon>Bacillales</taxon>
        <taxon>Bacillaceae</taxon>
        <taxon>Lentibacillus</taxon>
    </lineage>
</organism>
<dbReference type="RefSeq" id="WP_090234010.1">
    <property type="nucleotide sequence ID" value="NZ_FOJW01000002.1"/>
</dbReference>
<evidence type="ECO:0000256" key="4">
    <source>
        <dbReference type="SAM" id="SignalP"/>
    </source>
</evidence>
<gene>
    <name evidence="6" type="ORF">SAMN04488072_102291</name>
</gene>
<dbReference type="PROSITE" id="PS51257">
    <property type="entry name" value="PROKAR_LIPOPROTEIN"/>
    <property type="match status" value="1"/>
</dbReference>
<feature type="domain" description="Solute-binding protein family 5" evidence="5">
    <location>
        <begin position="83"/>
        <end position="434"/>
    </location>
</feature>
<protein>
    <submittedName>
        <fullName evidence="6">Peptide/nickel transport system substrate-binding protein</fullName>
    </submittedName>
</protein>
<keyword evidence="3 4" id="KW-0732">Signal</keyword>
<dbReference type="GO" id="GO:1904680">
    <property type="term" value="F:peptide transmembrane transporter activity"/>
    <property type="evidence" value="ECO:0007669"/>
    <property type="project" value="TreeGrafter"/>
</dbReference>
<dbReference type="InterPro" id="IPR030678">
    <property type="entry name" value="Peptide/Ni-bd"/>
</dbReference>
<feature type="chain" id="PRO_5039471299" evidence="4">
    <location>
        <begin position="25"/>
        <end position="514"/>
    </location>
</feature>
<dbReference type="GO" id="GO:0015833">
    <property type="term" value="P:peptide transport"/>
    <property type="evidence" value="ECO:0007669"/>
    <property type="project" value="TreeGrafter"/>
</dbReference>
<dbReference type="Gene3D" id="3.10.105.10">
    <property type="entry name" value="Dipeptide-binding Protein, Domain 3"/>
    <property type="match status" value="1"/>
</dbReference>
<dbReference type="GO" id="GO:0043190">
    <property type="term" value="C:ATP-binding cassette (ABC) transporter complex"/>
    <property type="evidence" value="ECO:0007669"/>
    <property type="project" value="InterPro"/>
</dbReference>
<evidence type="ECO:0000256" key="3">
    <source>
        <dbReference type="ARBA" id="ARBA00022729"/>
    </source>
</evidence>
<evidence type="ECO:0000256" key="2">
    <source>
        <dbReference type="ARBA" id="ARBA00022448"/>
    </source>
</evidence>
<dbReference type="OrthoDB" id="9796817at2"/>
<evidence type="ECO:0000313" key="7">
    <source>
        <dbReference type="Proteomes" id="UP000198642"/>
    </source>
</evidence>
<evidence type="ECO:0000259" key="5">
    <source>
        <dbReference type="Pfam" id="PF00496"/>
    </source>
</evidence>
<dbReference type="SUPFAM" id="SSF53850">
    <property type="entry name" value="Periplasmic binding protein-like II"/>
    <property type="match status" value="1"/>
</dbReference>
<dbReference type="GO" id="GO:0042597">
    <property type="term" value="C:periplasmic space"/>
    <property type="evidence" value="ECO:0007669"/>
    <property type="project" value="UniProtKB-ARBA"/>
</dbReference>
<dbReference type="AlphaFoldDB" id="A0A1I0W854"/>
<dbReference type="Gene3D" id="3.40.190.10">
    <property type="entry name" value="Periplasmic binding protein-like II"/>
    <property type="match status" value="1"/>
</dbReference>
<accession>A0A1I0W854</accession>
<evidence type="ECO:0000256" key="1">
    <source>
        <dbReference type="ARBA" id="ARBA00005695"/>
    </source>
</evidence>
<dbReference type="PANTHER" id="PTHR30290">
    <property type="entry name" value="PERIPLASMIC BINDING COMPONENT OF ABC TRANSPORTER"/>
    <property type="match status" value="1"/>
</dbReference>
<dbReference type="PANTHER" id="PTHR30290:SF9">
    <property type="entry name" value="OLIGOPEPTIDE-BINDING PROTEIN APPA"/>
    <property type="match status" value="1"/>
</dbReference>